<proteinExistence type="predicted"/>
<keyword evidence="2" id="KW-0732">Signal</keyword>
<feature type="domain" description="BAH" evidence="3">
    <location>
        <begin position="164"/>
        <end position="286"/>
    </location>
</feature>
<reference evidence="4 5" key="2">
    <citation type="submission" date="2018-11" db="EMBL/GenBank/DDBJ databases">
        <authorList>
            <consortium name="Pathogen Informatics"/>
        </authorList>
    </citation>
    <scope>NUCLEOTIDE SEQUENCE [LARGE SCALE GENOMIC DNA]</scope>
    <source>
        <strain evidence="4">Dakar</strain>
        <strain evidence="5">Dakar, Senegal</strain>
    </source>
</reference>
<evidence type="ECO:0000313" key="5">
    <source>
        <dbReference type="Proteomes" id="UP000279833"/>
    </source>
</evidence>
<feature type="compositionally biased region" description="Basic and acidic residues" evidence="1">
    <location>
        <begin position="1001"/>
        <end position="1025"/>
    </location>
</feature>
<feature type="chain" id="PRO_5043140726" evidence="2">
    <location>
        <begin position="24"/>
        <end position="1065"/>
    </location>
</feature>
<evidence type="ECO:0000256" key="2">
    <source>
        <dbReference type="SAM" id="SignalP"/>
    </source>
</evidence>
<protein>
    <submittedName>
        <fullName evidence="6">BAH domain-containing protein</fullName>
    </submittedName>
</protein>
<dbReference type="Proteomes" id="UP000279833">
    <property type="component" value="Unassembled WGS sequence"/>
</dbReference>
<sequence length="1065" mass="119051">MVQCDLCASWQHLPCLWWALSLAIRNDSSNGLNSNLVRLCQTALIAAQAVGGGGGNTFEVDVKGEDDREVDAPYICPVCLKLDNLTKEYPRSLSAAMSLNDVDAVFDLQDTLVKGEHEFWTLGSPDGTCQIRTDDYAFVNRFWLNHLNISQDISKGTTTTVSMNVKQLLDQSLQSPVKSAYDRIIVRIYRLWKDVSGLAWLEGGLFLRPYDLPPISAITDSSKCPQFWHLDEVVYDEARRVILPLDAWIGRCMVLCPSAYRVGRPADLLYTAHIKEFMPSLKNDNLNDSNSTANQFQYFFVCEKLFEQSSVDNHSCRFDEISPGYLKVSMKPYCFLRKPDNQCIRGSLPRQYSAVELLTRDQIPFSEASVKDEQTFEIKTSPEECTTTSGNMSNSDEKNATVPVGSLKQKGEKLARVVDWLERKRQTNSSQSTVTLPQNSIVPEQQQQQTSISLLPVENNPVIDEISLPSSRSLCSRGRIPLRINRGRSRGFNKSLKLTSSNPVPLLPDKFSTLIAVLPDKIDEISSSKEDESLNIPVKRTCMSENSSPTQSNIVQISSEINVDHNLSSLVIIDSNNSLYNTVDKNSPKQLSNDPLISSNTEETNVNTLALNTIVPVTSTTNNNNNNNNSPVNSLNSLKPSDLQSNEDSIDRLSSVILKPTSNNQSIITSPTDDHLNISSSPSFGSTRKRKCSITRKRLVPEPELLHEIIDNLQNNNNNSNNNNNNTSCLTVNHLSELNHNNTYDNISIESLNNSIHISDDTKHLSPSTNQISSIDRTLSIQSSSSSFSIGASCEFSTTVISIPDNNKEYKSFTKFAVETLVSDDYSTINSICTTYNSSPEKDSSLSPNNNNNNNNNLLKHNELSTELNNDINMMDNSTVNNQQCDESICQDNTLLNSSSSSSSLSVKDEINQFVVENETTTTEIISPISLVTNSKSISNDNDSPPISIGTPIYKLRLSSSSSTSKQHPCFSSHHSHHYSRYDRKHHTHPPHYHHQQQQSHRHDEYNPRYRDSSSSHRSRDRDDSSPYSSRHNHGERSVSNSSHRHQDRIYTSGNNRDPSEASNC</sequence>
<feature type="compositionally biased region" description="Polar residues" evidence="1">
    <location>
        <begin position="383"/>
        <end position="394"/>
    </location>
</feature>
<evidence type="ECO:0000256" key="1">
    <source>
        <dbReference type="SAM" id="MobiDB-lite"/>
    </source>
</evidence>
<feature type="region of interest" description="Disordered" evidence="1">
    <location>
        <begin position="663"/>
        <end position="691"/>
    </location>
</feature>
<feature type="compositionally biased region" description="Polar residues" evidence="1">
    <location>
        <begin position="1050"/>
        <end position="1065"/>
    </location>
</feature>
<feature type="region of interest" description="Disordered" evidence="1">
    <location>
        <begin position="618"/>
        <end position="646"/>
    </location>
</feature>
<feature type="region of interest" description="Disordered" evidence="1">
    <location>
        <begin position="382"/>
        <end position="406"/>
    </location>
</feature>
<dbReference type="Gene3D" id="2.30.30.490">
    <property type="match status" value="1"/>
</dbReference>
<name>A0A183K271_9TREM</name>
<dbReference type="GO" id="GO:0003682">
    <property type="term" value="F:chromatin binding"/>
    <property type="evidence" value="ECO:0007669"/>
    <property type="project" value="InterPro"/>
</dbReference>
<dbReference type="WBParaSite" id="SCUD_0000908401-mRNA-1">
    <property type="protein sequence ID" value="SCUD_0000908401-mRNA-1"/>
    <property type="gene ID" value="SCUD_0000908401"/>
</dbReference>
<feature type="region of interest" description="Disordered" evidence="1">
    <location>
        <begin position="583"/>
        <end position="603"/>
    </location>
</feature>
<dbReference type="PROSITE" id="PS51038">
    <property type="entry name" value="BAH"/>
    <property type="match status" value="1"/>
</dbReference>
<dbReference type="EMBL" id="UZAK01033058">
    <property type="protein sequence ID" value="VDP34070.1"/>
    <property type="molecule type" value="Genomic_DNA"/>
</dbReference>
<feature type="signal peptide" evidence="2">
    <location>
        <begin position="1"/>
        <end position="23"/>
    </location>
</feature>
<organism evidence="6">
    <name type="scientific">Schistosoma curassoni</name>
    <dbReference type="NCBI Taxonomy" id="6186"/>
    <lineage>
        <taxon>Eukaryota</taxon>
        <taxon>Metazoa</taxon>
        <taxon>Spiralia</taxon>
        <taxon>Lophotrochozoa</taxon>
        <taxon>Platyhelminthes</taxon>
        <taxon>Trematoda</taxon>
        <taxon>Digenea</taxon>
        <taxon>Strigeidida</taxon>
        <taxon>Schistosomatoidea</taxon>
        <taxon>Schistosomatidae</taxon>
        <taxon>Schistosoma</taxon>
    </lineage>
</organism>
<keyword evidence="5" id="KW-1185">Reference proteome</keyword>
<accession>A0A183K271</accession>
<feature type="compositionally biased region" description="Polar residues" evidence="1">
    <location>
        <begin position="663"/>
        <end position="686"/>
    </location>
</feature>
<dbReference type="STRING" id="6186.A0A183K271"/>
<evidence type="ECO:0000259" key="3">
    <source>
        <dbReference type="PROSITE" id="PS51038"/>
    </source>
</evidence>
<feature type="region of interest" description="Disordered" evidence="1">
    <location>
        <begin position="959"/>
        <end position="1065"/>
    </location>
</feature>
<dbReference type="InterPro" id="IPR001025">
    <property type="entry name" value="BAH_dom"/>
</dbReference>
<dbReference type="AlphaFoldDB" id="A0A183K271"/>
<reference evidence="6" key="1">
    <citation type="submission" date="2016-06" db="UniProtKB">
        <authorList>
            <consortium name="WormBaseParasite"/>
        </authorList>
    </citation>
    <scope>IDENTIFICATION</scope>
</reference>
<evidence type="ECO:0000313" key="4">
    <source>
        <dbReference type="EMBL" id="VDP34070.1"/>
    </source>
</evidence>
<dbReference type="InterPro" id="IPR043151">
    <property type="entry name" value="BAH_sf"/>
</dbReference>
<feature type="compositionally biased region" description="Basic residues" evidence="1">
    <location>
        <begin position="974"/>
        <end position="995"/>
    </location>
</feature>
<gene>
    <name evidence="4" type="ORF">SCUD_LOCUS9084</name>
</gene>
<feature type="compositionally biased region" description="Low complexity" evidence="1">
    <location>
        <begin position="618"/>
        <end position="638"/>
    </location>
</feature>
<feature type="region of interest" description="Disordered" evidence="1">
    <location>
        <begin position="838"/>
        <end position="859"/>
    </location>
</feature>
<evidence type="ECO:0000313" key="6">
    <source>
        <dbReference type="WBParaSite" id="SCUD_0000908401-mRNA-1"/>
    </source>
</evidence>